<keyword evidence="10" id="KW-1185">Reference proteome</keyword>
<dbReference type="GeneID" id="19200271"/>
<dbReference type="AlphaFoldDB" id="A0A5M3MA32"/>
<feature type="region of interest" description="Disordered" evidence="5">
    <location>
        <begin position="502"/>
        <end position="537"/>
    </location>
</feature>
<proteinExistence type="inferred from homology"/>
<evidence type="ECO:0000256" key="1">
    <source>
        <dbReference type="ARBA" id="ARBA00007447"/>
    </source>
</evidence>
<evidence type="ECO:0000256" key="6">
    <source>
        <dbReference type="SAM" id="Phobius"/>
    </source>
</evidence>
<keyword evidence="4" id="KW-0378">Hydrolase</keyword>
<keyword evidence="6" id="KW-0812">Transmembrane</keyword>
<feature type="domain" description="Peptidase A1" evidence="8">
    <location>
        <begin position="69"/>
        <end position="406"/>
    </location>
</feature>
<protein>
    <submittedName>
        <fullName evidence="9">Acid protease</fullName>
    </submittedName>
</protein>
<gene>
    <name evidence="9" type="ORF">CONPUDRAFT_130472</name>
</gene>
<dbReference type="InterPro" id="IPR001461">
    <property type="entry name" value="Aspartic_peptidase_A1"/>
</dbReference>
<dbReference type="GO" id="GO:0004190">
    <property type="term" value="F:aspartic-type endopeptidase activity"/>
    <property type="evidence" value="ECO:0007669"/>
    <property type="project" value="UniProtKB-KW"/>
</dbReference>
<feature type="transmembrane region" description="Helical" evidence="6">
    <location>
        <begin position="467"/>
        <end position="494"/>
    </location>
</feature>
<dbReference type="PANTHER" id="PTHR47966">
    <property type="entry name" value="BETA-SITE APP-CLEAVING ENZYME, ISOFORM A-RELATED"/>
    <property type="match status" value="1"/>
</dbReference>
<accession>A0A5M3MA32</accession>
<name>A0A5M3MA32_CONPW</name>
<dbReference type="InterPro" id="IPR034164">
    <property type="entry name" value="Pepsin-like_dom"/>
</dbReference>
<sequence>MKLLNSWSLASSLAFLSASPSLAVVFPVHQKRSGSVSLSRPSSSPQVLAAASSSSANALTLDDVHDLIYIANVSIGGNQYPVQLDTGSSDLWVLGKSQPLPGASDTVSVRFSWKLYPTDPYQSQTYNLTYGIGWAYGNVSYATVEFADITVQKQAFLDVSQAANPALSYNAMGILGLGFDSLSTVDYLVNATGSSTGRTFLYNMFQQNPKEPNYIAFSMQSQLDTQDTIAGSFAIGETDPQYSNVTSTNKIPTWPVVAPNRWNVLLDSFIVGEQTVSVSTNVSGVPSGKAVVLLDSGTSFTYVPSDVAQAIYGGVSGAEYNAQLGQWVVPCGAEINMALQFSNQIFPLNPLDVSPNSTSDPSTCVGSFIPQSVSVGAGQFDWLIGDSVLRSLYTLYDFGDFDSSGSMGNPYVQMLPLVDPNQASVDFHALRGGTPQNNITYNVTPSSADGTTTVNVSADTLNKVAQYLPAMLAVMALNAVVLVVLVIMGAILLCRRRPKSRARKVPGRLSPMPMGSVAAPSNSPRISEAAPPPHTYQPVSMALTEDTLFVPPSPAFKGERPRSVA</sequence>
<feature type="active site" evidence="3">
    <location>
        <position position="85"/>
    </location>
</feature>
<dbReference type="EMBL" id="JH711586">
    <property type="protein sequence ID" value="EIW76108.1"/>
    <property type="molecule type" value="Genomic_DNA"/>
</dbReference>
<evidence type="ECO:0000256" key="3">
    <source>
        <dbReference type="PIRSR" id="PIRSR601461-1"/>
    </source>
</evidence>
<dbReference type="PANTHER" id="PTHR47966:SF51">
    <property type="entry name" value="BETA-SITE APP-CLEAVING ENZYME, ISOFORM A-RELATED"/>
    <property type="match status" value="1"/>
</dbReference>
<dbReference type="Pfam" id="PF00026">
    <property type="entry name" value="Asp"/>
    <property type="match status" value="1"/>
</dbReference>
<dbReference type="RefSeq" id="XP_007773382.1">
    <property type="nucleotide sequence ID" value="XM_007775192.1"/>
</dbReference>
<dbReference type="KEGG" id="cput:CONPUDRAFT_130472"/>
<evidence type="ECO:0000259" key="8">
    <source>
        <dbReference type="PROSITE" id="PS51767"/>
    </source>
</evidence>
<comment type="caution">
    <text evidence="9">The sequence shown here is derived from an EMBL/GenBank/DDBJ whole genome shotgun (WGS) entry which is preliminary data.</text>
</comment>
<evidence type="ECO:0000313" key="9">
    <source>
        <dbReference type="EMBL" id="EIW76108.1"/>
    </source>
</evidence>
<evidence type="ECO:0000256" key="2">
    <source>
        <dbReference type="ARBA" id="ARBA00022750"/>
    </source>
</evidence>
<evidence type="ECO:0000256" key="5">
    <source>
        <dbReference type="SAM" id="MobiDB-lite"/>
    </source>
</evidence>
<dbReference type="InterPro" id="IPR033121">
    <property type="entry name" value="PEPTIDASE_A1"/>
</dbReference>
<dbReference type="OrthoDB" id="2747330at2759"/>
<dbReference type="Proteomes" id="UP000053558">
    <property type="component" value="Unassembled WGS sequence"/>
</dbReference>
<dbReference type="InterPro" id="IPR021109">
    <property type="entry name" value="Peptidase_aspartic_dom_sf"/>
</dbReference>
<dbReference type="InterPro" id="IPR001969">
    <property type="entry name" value="Aspartic_peptidase_AS"/>
</dbReference>
<dbReference type="Gene3D" id="2.40.70.10">
    <property type="entry name" value="Acid Proteases"/>
    <property type="match status" value="2"/>
</dbReference>
<keyword evidence="6" id="KW-0472">Membrane</keyword>
<dbReference type="PRINTS" id="PR00792">
    <property type="entry name" value="PEPSIN"/>
</dbReference>
<dbReference type="CDD" id="cd05471">
    <property type="entry name" value="pepsin_like"/>
    <property type="match status" value="1"/>
</dbReference>
<dbReference type="PROSITE" id="PS51767">
    <property type="entry name" value="PEPTIDASE_A1"/>
    <property type="match status" value="1"/>
</dbReference>
<feature type="signal peptide" evidence="7">
    <location>
        <begin position="1"/>
        <end position="23"/>
    </location>
</feature>
<dbReference type="OMA" id="GAGQFDW"/>
<evidence type="ECO:0000256" key="7">
    <source>
        <dbReference type="SAM" id="SignalP"/>
    </source>
</evidence>
<dbReference type="PROSITE" id="PS00141">
    <property type="entry name" value="ASP_PROTEASE"/>
    <property type="match status" value="1"/>
</dbReference>
<comment type="similarity">
    <text evidence="1 4">Belongs to the peptidase A1 family.</text>
</comment>
<keyword evidence="7" id="KW-0732">Signal</keyword>
<feature type="chain" id="PRO_5024377459" evidence="7">
    <location>
        <begin position="24"/>
        <end position="565"/>
    </location>
</feature>
<keyword evidence="4 9" id="KW-0645">Protease</keyword>
<dbReference type="SUPFAM" id="SSF50630">
    <property type="entry name" value="Acid proteases"/>
    <property type="match status" value="1"/>
</dbReference>
<keyword evidence="2 4" id="KW-0064">Aspartyl protease</keyword>
<reference evidence="10" key="1">
    <citation type="journal article" date="2012" name="Science">
        <title>The Paleozoic origin of enzymatic lignin decomposition reconstructed from 31 fungal genomes.</title>
        <authorList>
            <person name="Floudas D."/>
            <person name="Binder M."/>
            <person name="Riley R."/>
            <person name="Barry K."/>
            <person name="Blanchette R.A."/>
            <person name="Henrissat B."/>
            <person name="Martinez A.T."/>
            <person name="Otillar R."/>
            <person name="Spatafora J.W."/>
            <person name="Yadav J.S."/>
            <person name="Aerts A."/>
            <person name="Benoit I."/>
            <person name="Boyd A."/>
            <person name="Carlson A."/>
            <person name="Copeland A."/>
            <person name="Coutinho P.M."/>
            <person name="de Vries R.P."/>
            <person name="Ferreira P."/>
            <person name="Findley K."/>
            <person name="Foster B."/>
            <person name="Gaskell J."/>
            <person name="Glotzer D."/>
            <person name="Gorecki P."/>
            <person name="Heitman J."/>
            <person name="Hesse C."/>
            <person name="Hori C."/>
            <person name="Igarashi K."/>
            <person name="Jurgens J.A."/>
            <person name="Kallen N."/>
            <person name="Kersten P."/>
            <person name="Kohler A."/>
            <person name="Kuees U."/>
            <person name="Kumar T.K.A."/>
            <person name="Kuo A."/>
            <person name="LaButti K."/>
            <person name="Larrondo L.F."/>
            <person name="Lindquist E."/>
            <person name="Ling A."/>
            <person name="Lombard V."/>
            <person name="Lucas S."/>
            <person name="Lundell T."/>
            <person name="Martin R."/>
            <person name="McLaughlin D.J."/>
            <person name="Morgenstern I."/>
            <person name="Morin E."/>
            <person name="Murat C."/>
            <person name="Nagy L.G."/>
            <person name="Nolan M."/>
            <person name="Ohm R.A."/>
            <person name="Patyshakuliyeva A."/>
            <person name="Rokas A."/>
            <person name="Ruiz-Duenas F.J."/>
            <person name="Sabat G."/>
            <person name="Salamov A."/>
            <person name="Samejima M."/>
            <person name="Schmutz J."/>
            <person name="Slot J.C."/>
            <person name="St John F."/>
            <person name="Stenlid J."/>
            <person name="Sun H."/>
            <person name="Sun S."/>
            <person name="Syed K."/>
            <person name="Tsang A."/>
            <person name="Wiebenga A."/>
            <person name="Young D."/>
            <person name="Pisabarro A."/>
            <person name="Eastwood D.C."/>
            <person name="Martin F."/>
            <person name="Cullen D."/>
            <person name="Grigoriev I.V."/>
            <person name="Hibbett D.S."/>
        </authorList>
    </citation>
    <scope>NUCLEOTIDE SEQUENCE [LARGE SCALE GENOMIC DNA]</scope>
    <source>
        <strain evidence="10">RWD-64-598 SS2</strain>
    </source>
</reference>
<dbReference type="GO" id="GO:0006508">
    <property type="term" value="P:proteolysis"/>
    <property type="evidence" value="ECO:0007669"/>
    <property type="project" value="UniProtKB-KW"/>
</dbReference>
<evidence type="ECO:0000313" key="10">
    <source>
        <dbReference type="Proteomes" id="UP000053558"/>
    </source>
</evidence>
<keyword evidence="6" id="KW-1133">Transmembrane helix</keyword>
<organism evidence="9 10">
    <name type="scientific">Coniophora puteana (strain RWD-64-598)</name>
    <name type="common">Brown rot fungus</name>
    <dbReference type="NCBI Taxonomy" id="741705"/>
    <lineage>
        <taxon>Eukaryota</taxon>
        <taxon>Fungi</taxon>
        <taxon>Dikarya</taxon>
        <taxon>Basidiomycota</taxon>
        <taxon>Agaricomycotina</taxon>
        <taxon>Agaricomycetes</taxon>
        <taxon>Agaricomycetidae</taxon>
        <taxon>Boletales</taxon>
        <taxon>Coniophorineae</taxon>
        <taxon>Coniophoraceae</taxon>
        <taxon>Coniophora</taxon>
    </lineage>
</organism>
<feature type="active site" evidence="3">
    <location>
        <position position="295"/>
    </location>
</feature>
<evidence type="ECO:0000256" key="4">
    <source>
        <dbReference type="RuleBase" id="RU000454"/>
    </source>
</evidence>